<organism evidence="6">
    <name type="scientific">marine metagenome</name>
    <dbReference type="NCBI Taxonomy" id="408172"/>
    <lineage>
        <taxon>unclassified sequences</taxon>
        <taxon>metagenomes</taxon>
        <taxon>ecological metagenomes</taxon>
    </lineage>
</organism>
<comment type="similarity">
    <text evidence="4">Belongs to the cyclic nucleotide phosphodiesterase class-III family.</text>
</comment>
<dbReference type="InterPro" id="IPR050884">
    <property type="entry name" value="CNP_phosphodiesterase-III"/>
</dbReference>
<evidence type="ECO:0000256" key="1">
    <source>
        <dbReference type="ARBA" id="ARBA00022723"/>
    </source>
</evidence>
<dbReference type="InterPro" id="IPR042283">
    <property type="entry name" value="GpdQ_catalytic"/>
</dbReference>
<dbReference type="InterPro" id="IPR029052">
    <property type="entry name" value="Metallo-depent_PP-like"/>
</dbReference>
<gene>
    <name evidence="6" type="ORF">METZ01_LOCUS143585</name>
</gene>
<keyword evidence="3" id="KW-0408">Iron</keyword>
<proteinExistence type="inferred from homology"/>
<dbReference type="GO" id="GO:0046872">
    <property type="term" value="F:metal ion binding"/>
    <property type="evidence" value="ECO:0007669"/>
    <property type="project" value="UniProtKB-KW"/>
</dbReference>
<dbReference type="Pfam" id="PF00149">
    <property type="entry name" value="Metallophos"/>
    <property type="match status" value="1"/>
</dbReference>
<dbReference type="PANTHER" id="PTHR42988">
    <property type="entry name" value="PHOSPHOHYDROLASE"/>
    <property type="match status" value="1"/>
</dbReference>
<keyword evidence="1" id="KW-0479">Metal-binding</keyword>
<keyword evidence="2" id="KW-0378">Hydrolase</keyword>
<accession>A0A381ZP36</accession>
<reference evidence="6" key="1">
    <citation type="submission" date="2018-05" db="EMBL/GenBank/DDBJ databases">
        <authorList>
            <person name="Lanie J.A."/>
            <person name="Ng W.-L."/>
            <person name="Kazmierczak K.M."/>
            <person name="Andrzejewski T.M."/>
            <person name="Davidsen T.M."/>
            <person name="Wayne K.J."/>
            <person name="Tettelin H."/>
            <person name="Glass J.I."/>
            <person name="Rusch D."/>
            <person name="Podicherti R."/>
            <person name="Tsui H.-C.T."/>
            <person name="Winkler M.E."/>
        </authorList>
    </citation>
    <scope>NUCLEOTIDE SEQUENCE</scope>
</reference>
<evidence type="ECO:0000256" key="3">
    <source>
        <dbReference type="ARBA" id="ARBA00023004"/>
    </source>
</evidence>
<evidence type="ECO:0000313" key="6">
    <source>
        <dbReference type="EMBL" id="SVA90731.1"/>
    </source>
</evidence>
<dbReference type="Gene3D" id="3.30.750.180">
    <property type="entry name" value="GpdQ, beta-strand dimerisation domain"/>
    <property type="match status" value="1"/>
</dbReference>
<dbReference type="EMBL" id="UINC01021999">
    <property type="protein sequence ID" value="SVA90731.1"/>
    <property type="molecule type" value="Genomic_DNA"/>
</dbReference>
<evidence type="ECO:0000256" key="4">
    <source>
        <dbReference type="ARBA" id="ARBA00025742"/>
    </source>
</evidence>
<dbReference type="InterPro" id="IPR004843">
    <property type="entry name" value="Calcineurin-like_PHP"/>
</dbReference>
<dbReference type="SUPFAM" id="SSF56300">
    <property type="entry name" value="Metallo-dependent phosphatases"/>
    <property type="match status" value="1"/>
</dbReference>
<feature type="domain" description="Calcineurin-like phosphoesterase" evidence="5">
    <location>
        <begin position="3"/>
        <end position="197"/>
    </location>
</feature>
<name>A0A381ZP36_9ZZZZ</name>
<protein>
    <recommendedName>
        <fullName evidence="5">Calcineurin-like phosphoesterase domain-containing protein</fullName>
    </recommendedName>
</protein>
<dbReference type="Gene3D" id="3.60.21.40">
    <property type="entry name" value="GpdQ, catalytic alpha/beta sandwich domain"/>
    <property type="match status" value="1"/>
</dbReference>
<evidence type="ECO:0000256" key="2">
    <source>
        <dbReference type="ARBA" id="ARBA00022801"/>
    </source>
</evidence>
<dbReference type="GO" id="GO:0016787">
    <property type="term" value="F:hydrolase activity"/>
    <property type="evidence" value="ECO:0007669"/>
    <property type="project" value="UniProtKB-KW"/>
</dbReference>
<dbReference type="AlphaFoldDB" id="A0A381ZP36"/>
<sequence>VLVAQISDCHIREEPGMFGELVDTSACLAATVEHLVALDPAPDVVLATGDLTDEGTRTEYSLLADLLAPIAERLLPLPGNHDDGPLFRSTFADRLPDSTADGHCSYVVDEHAVRLVGLDTSLPGHHDGRFDDAHEEWLDSTLAARPDRPTLVFTHFPPFTSGITFMDVSGLAGAERMRAVIATHPQVRLLVAGHLHRTVQTTVGNTLI</sequence>
<feature type="non-terminal residue" evidence="6">
    <location>
        <position position="1"/>
    </location>
</feature>
<dbReference type="InterPro" id="IPR042281">
    <property type="entry name" value="GpdQ_beta-strand"/>
</dbReference>
<dbReference type="PANTHER" id="PTHR42988:SF2">
    <property type="entry name" value="CYCLIC NUCLEOTIDE PHOSPHODIESTERASE CBUA0032-RELATED"/>
    <property type="match status" value="1"/>
</dbReference>
<evidence type="ECO:0000259" key="5">
    <source>
        <dbReference type="Pfam" id="PF00149"/>
    </source>
</evidence>
<feature type="non-terminal residue" evidence="6">
    <location>
        <position position="208"/>
    </location>
</feature>